<feature type="transmembrane region" description="Helical" evidence="1">
    <location>
        <begin position="38"/>
        <end position="56"/>
    </location>
</feature>
<dbReference type="Proteomes" id="UP000887565">
    <property type="component" value="Unplaced"/>
</dbReference>
<keyword evidence="1" id="KW-1133">Transmembrane helix</keyword>
<keyword evidence="2" id="KW-1185">Reference proteome</keyword>
<proteinExistence type="predicted"/>
<evidence type="ECO:0000313" key="3">
    <source>
        <dbReference type="WBParaSite" id="nRc.2.0.1.t08881-RA"/>
    </source>
</evidence>
<name>A0A915I546_ROMCU</name>
<evidence type="ECO:0000256" key="1">
    <source>
        <dbReference type="SAM" id="Phobius"/>
    </source>
</evidence>
<accession>A0A915I546</accession>
<sequence length="68" mass="7317">MLFGVLLTNSSRRLPLVTLTIVVSIGNSAAMVLMGKGWTITLGMVAVIVGTTVLVTHRWQCGEMERDA</sequence>
<organism evidence="2 3">
    <name type="scientific">Romanomermis culicivorax</name>
    <name type="common">Nematode worm</name>
    <dbReference type="NCBI Taxonomy" id="13658"/>
    <lineage>
        <taxon>Eukaryota</taxon>
        <taxon>Metazoa</taxon>
        <taxon>Ecdysozoa</taxon>
        <taxon>Nematoda</taxon>
        <taxon>Enoplea</taxon>
        <taxon>Dorylaimia</taxon>
        <taxon>Mermithida</taxon>
        <taxon>Mermithoidea</taxon>
        <taxon>Mermithidae</taxon>
        <taxon>Romanomermis</taxon>
    </lineage>
</organism>
<dbReference type="AlphaFoldDB" id="A0A915I546"/>
<reference evidence="3" key="1">
    <citation type="submission" date="2022-11" db="UniProtKB">
        <authorList>
            <consortium name="WormBaseParasite"/>
        </authorList>
    </citation>
    <scope>IDENTIFICATION</scope>
</reference>
<dbReference type="WBParaSite" id="nRc.2.0.1.t08881-RA">
    <property type="protein sequence ID" value="nRc.2.0.1.t08881-RA"/>
    <property type="gene ID" value="nRc.2.0.1.g08881"/>
</dbReference>
<protein>
    <submittedName>
        <fullName evidence="3">Uncharacterized protein</fullName>
    </submittedName>
</protein>
<keyword evidence="1" id="KW-0472">Membrane</keyword>
<feature type="transmembrane region" description="Helical" evidence="1">
    <location>
        <begin position="12"/>
        <end position="32"/>
    </location>
</feature>
<evidence type="ECO:0000313" key="2">
    <source>
        <dbReference type="Proteomes" id="UP000887565"/>
    </source>
</evidence>
<keyword evidence="1" id="KW-0812">Transmembrane</keyword>